<evidence type="ECO:0000313" key="3">
    <source>
        <dbReference type="Proteomes" id="UP000306798"/>
    </source>
</evidence>
<sequence length="170" mass="17765">MKKKRAVSWLMVAVSLIASMVFCFAIVPGAHATEDVLSTDEVDSHQVEENGTTVREHFGFKDGTSVQFDYDRATGAIKVYRNGSLVKTTTVRKIMQEIRQELPMVGTFSGTNMLGGSGGRCSTAMNIANMANAALWGAAGIVAAPSAGVSIAIGGLITGGVLGAAAFFCK</sequence>
<keyword evidence="1" id="KW-0732">Signal</keyword>
<proteinExistence type="predicted"/>
<protein>
    <submittedName>
        <fullName evidence="2">Uncharacterized protein</fullName>
    </submittedName>
</protein>
<evidence type="ECO:0000256" key="1">
    <source>
        <dbReference type="SAM" id="SignalP"/>
    </source>
</evidence>
<gene>
    <name evidence="2" type="ORF">E5991_03075</name>
</gene>
<comment type="caution">
    <text evidence="2">The sequence shown here is derived from an EMBL/GenBank/DDBJ whole genome shotgun (WGS) entry which is preliminary data.</text>
</comment>
<dbReference type="AlphaFoldDB" id="A0A4S4FDB5"/>
<feature type="signal peptide" evidence="1">
    <location>
        <begin position="1"/>
        <end position="32"/>
    </location>
</feature>
<accession>A0A4S4FDB5</accession>
<feature type="chain" id="PRO_5020979005" evidence="1">
    <location>
        <begin position="33"/>
        <end position="170"/>
    </location>
</feature>
<dbReference type="RefSeq" id="WP_136511066.1">
    <property type="nucleotide sequence ID" value="NZ_SSTF01000006.1"/>
</dbReference>
<dbReference type="EMBL" id="SSTF01000006">
    <property type="protein sequence ID" value="THG26955.1"/>
    <property type="molecule type" value="Genomic_DNA"/>
</dbReference>
<reference evidence="2 3" key="1">
    <citation type="submission" date="2019-04" db="EMBL/GenBank/DDBJ databases">
        <title>Microbes associate with the intestines of laboratory mice.</title>
        <authorList>
            <person name="Navarre W."/>
            <person name="Wong E."/>
            <person name="Huang K.C."/>
            <person name="Tropini C."/>
            <person name="Ng K."/>
            <person name="Yu B."/>
        </authorList>
    </citation>
    <scope>NUCLEOTIDE SEQUENCE [LARGE SCALE GENOMIC DNA]</scope>
    <source>
        <strain evidence="2 3">NM87_A27A</strain>
    </source>
</reference>
<evidence type="ECO:0000313" key="2">
    <source>
        <dbReference type="EMBL" id="THG26955.1"/>
    </source>
</evidence>
<dbReference type="Proteomes" id="UP000306798">
    <property type="component" value="Unassembled WGS sequence"/>
</dbReference>
<organism evidence="2 3">
    <name type="scientific">Bifidobacterium pseudolongum</name>
    <dbReference type="NCBI Taxonomy" id="1694"/>
    <lineage>
        <taxon>Bacteria</taxon>
        <taxon>Bacillati</taxon>
        <taxon>Actinomycetota</taxon>
        <taxon>Actinomycetes</taxon>
        <taxon>Bifidobacteriales</taxon>
        <taxon>Bifidobacteriaceae</taxon>
        <taxon>Bifidobacterium</taxon>
    </lineage>
</organism>
<name>A0A4S4FDB5_9BIFI</name>